<sequence>MLMQASYTKLKYRSPWRNGSALDSECSGGTVTPGGVQMLMQASYTKLKYRSPWRNGSALDRECSGGTEQLPRSSSGQAQLSALQDWQPPDSNTAWSTRKQFAAMVDHPGDLLVARPTCAATAPSERCILVDFHRLLVSLVLDRCALDGVFYEWVDGQLCEVAGHKVIMLHGRCCQGKRPWMRVQLPGTGTGRRGGRSGINGCAVVLNLQPTRASISWRRHGCDGSQFVRSAEVNASLGIGTASSVYDVAVKQIIVEQMASSARRWCIGGVAARIASTAVTESSCSVHRCSHCVV</sequence>
<proteinExistence type="predicted"/>
<reference evidence="1" key="1">
    <citation type="submission" date="2021-02" db="EMBL/GenBank/DDBJ databases">
        <title>First Annotated Genome of the Yellow-green Alga Tribonema minus.</title>
        <authorList>
            <person name="Mahan K.M."/>
        </authorList>
    </citation>
    <scope>NUCLEOTIDE SEQUENCE</scope>
    <source>
        <strain evidence="1">UTEX B ZZ1240</strain>
    </source>
</reference>
<dbReference type="Proteomes" id="UP000664859">
    <property type="component" value="Unassembled WGS sequence"/>
</dbReference>
<protein>
    <submittedName>
        <fullName evidence="1">Uncharacterized protein</fullName>
    </submittedName>
</protein>
<gene>
    <name evidence="1" type="ORF">JKP88DRAFT_248288</name>
</gene>
<evidence type="ECO:0000313" key="1">
    <source>
        <dbReference type="EMBL" id="KAG5178202.1"/>
    </source>
</evidence>
<organism evidence="1 2">
    <name type="scientific">Tribonema minus</name>
    <dbReference type="NCBI Taxonomy" id="303371"/>
    <lineage>
        <taxon>Eukaryota</taxon>
        <taxon>Sar</taxon>
        <taxon>Stramenopiles</taxon>
        <taxon>Ochrophyta</taxon>
        <taxon>PX clade</taxon>
        <taxon>Xanthophyceae</taxon>
        <taxon>Tribonematales</taxon>
        <taxon>Tribonemataceae</taxon>
        <taxon>Tribonema</taxon>
    </lineage>
</organism>
<accession>A0A835YMQ9</accession>
<comment type="caution">
    <text evidence="1">The sequence shown here is derived from an EMBL/GenBank/DDBJ whole genome shotgun (WGS) entry which is preliminary data.</text>
</comment>
<name>A0A835YMQ9_9STRA</name>
<keyword evidence="2" id="KW-1185">Reference proteome</keyword>
<dbReference type="AlphaFoldDB" id="A0A835YMQ9"/>
<evidence type="ECO:0000313" key="2">
    <source>
        <dbReference type="Proteomes" id="UP000664859"/>
    </source>
</evidence>
<dbReference type="EMBL" id="JAFCMP010000517">
    <property type="protein sequence ID" value="KAG5178202.1"/>
    <property type="molecule type" value="Genomic_DNA"/>
</dbReference>